<evidence type="ECO:0000313" key="1">
    <source>
        <dbReference type="EMBL" id="KAK1171245.1"/>
    </source>
</evidence>
<name>A0AAD8GBF2_ACIOX</name>
<sequence>MIEQFIPGAVGSRTFRKGAYQVPGVIALVRRLLYISESCRFKPVISPDFTAPVHQQAPLNQAPHLHLDHTLSGVCICVVCVFCIII</sequence>
<gene>
    <name evidence="1" type="ORF">AOXY_G5995</name>
</gene>
<organism evidence="1 2">
    <name type="scientific">Acipenser oxyrinchus oxyrinchus</name>
    <dbReference type="NCBI Taxonomy" id="40147"/>
    <lineage>
        <taxon>Eukaryota</taxon>
        <taxon>Metazoa</taxon>
        <taxon>Chordata</taxon>
        <taxon>Craniata</taxon>
        <taxon>Vertebrata</taxon>
        <taxon>Euteleostomi</taxon>
        <taxon>Actinopterygii</taxon>
        <taxon>Chondrostei</taxon>
        <taxon>Acipenseriformes</taxon>
        <taxon>Acipenseridae</taxon>
        <taxon>Acipenser</taxon>
    </lineage>
</organism>
<keyword evidence="2" id="KW-1185">Reference proteome</keyword>
<dbReference type="Proteomes" id="UP001230051">
    <property type="component" value="Unassembled WGS sequence"/>
</dbReference>
<reference evidence="1" key="1">
    <citation type="submission" date="2022-02" db="EMBL/GenBank/DDBJ databases">
        <title>Atlantic sturgeon de novo genome assembly.</title>
        <authorList>
            <person name="Stock M."/>
            <person name="Klopp C."/>
            <person name="Guiguen Y."/>
            <person name="Cabau C."/>
            <person name="Parinello H."/>
            <person name="Santidrian Yebra-Pimentel E."/>
            <person name="Kuhl H."/>
            <person name="Dirks R.P."/>
            <person name="Guessner J."/>
            <person name="Wuertz S."/>
            <person name="Du K."/>
            <person name="Schartl M."/>
        </authorList>
    </citation>
    <scope>NUCLEOTIDE SEQUENCE</scope>
    <source>
        <strain evidence="1">STURGEONOMICS-FGT-2020</strain>
        <tissue evidence="1">Whole blood</tissue>
    </source>
</reference>
<comment type="caution">
    <text evidence="1">The sequence shown here is derived from an EMBL/GenBank/DDBJ whole genome shotgun (WGS) entry which is preliminary data.</text>
</comment>
<dbReference type="AlphaFoldDB" id="A0AAD8GBF2"/>
<proteinExistence type="predicted"/>
<accession>A0AAD8GBF2</accession>
<dbReference type="EMBL" id="JAGXEW010000005">
    <property type="protein sequence ID" value="KAK1171245.1"/>
    <property type="molecule type" value="Genomic_DNA"/>
</dbReference>
<protein>
    <submittedName>
        <fullName evidence="1">Uncharacterized protein</fullName>
    </submittedName>
</protein>
<evidence type="ECO:0000313" key="2">
    <source>
        <dbReference type="Proteomes" id="UP001230051"/>
    </source>
</evidence>